<dbReference type="CDD" id="cd09176">
    <property type="entry name" value="PLDc_unchar6"/>
    <property type="match status" value="1"/>
</dbReference>
<dbReference type="GO" id="GO:0006793">
    <property type="term" value="P:phosphorus metabolic process"/>
    <property type="evidence" value="ECO:0007669"/>
    <property type="project" value="UniProtKB-ARBA"/>
</dbReference>
<dbReference type="Pfam" id="PF13091">
    <property type="entry name" value="PLDc_2"/>
    <property type="match status" value="1"/>
</dbReference>
<dbReference type="PROSITE" id="PS50035">
    <property type="entry name" value="PLD"/>
    <property type="match status" value="1"/>
</dbReference>
<name>A0A3D8PU20_9BACI</name>
<keyword evidence="2" id="KW-0540">Nuclease</keyword>
<dbReference type="Proteomes" id="UP000256520">
    <property type="component" value="Unassembled WGS sequence"/>
</dbReference>
<dbReference type="GO" id="GO:0004519">
    <property type="term" value="F:endonuclease activity"/>
    <property type="evidence" value="ECO:0007669"/>
    <property type="project" value="UniProtKB-KW"/>
</dbReference>
<organism evidence="2 3">
    <name type="scientific">Oceanobacillus chungangensis</name>
    <dbReference type="NCBI Taxonomy" id="1229152"/>
    <lineage>
        <taxon>Bacteria</taxon>
        <taxon>Bacillati</taxon>
        <taxon>Bacillota</taxon>
        <taxon>Bacilli</taxon>
        <taxon>Bacillales</taxon>
        <taxon>Bacillaceae</taxon>
        <taxon>Oceanobacillus</taxon>
    </lineage>
</organism>
<dbReference type="SUPFAM" id="SSF56024">
    <property type="entry name" value="Phospholipase D/nuclease"/>
    <property type="match status" value="1"/>
</dbReference>
<dbReference type="OrthoDB" id="9802848at2"/>
<dbReference type="InterPro" id="IPR001736">
    <property type="entry name" value="PLipase_D/transphosphatidylase"/>
</dbReference>
<keyword evidence="3" id="KW-1185">Reference proteome</keyword>
<comment type="caution">
    <text evidence="2">The sequence shown here is derived from an EMBL/GenBank/DDBJ whole genome shotgun (WGS) entry which is preliminary data.</text>
</comment>
<dbReference type="InterPro" id="IPR025202">
    <property type="entry name" value="PLD-like_dom"/>
</dbReference>
<accession>A0A3D8PU20</accession>
<sequence length="418" mass="48425">MRFIGRYVMGIQLLHKDIGGEFFNLLEGTTEAIYIMSPFISYPTAHSLATWLEESEYKVECKIITRFNREEFIQGANSINGLERLLEAGAELFALQHLHSKLYIFDEKNIILGSANFTLSGFFKNHELGLIVKNEVEFSKHCVDYFMGSLHKICELGDYRITNELVKKELEAVTKATTGRGKMKQGSNPNEFNQKRWGAVIDVNENSIQSNPSYNFKEHFDILEDINTKDFIDAENFTGARIKFEGNSNDRISNKEVYVTRKKYNYEFLNRTFYPLRPRSVQDGEYLFIAVLSKDKFGNDTPMIVGYATTYAYKDENVIDETNPKFKKWNGRYPYYIEFTNGKFLKMPVENGISLIELVNGLKHKVYPGTIKSPEIPISQILKRHHQKAHIKITNEAKQFLITRLDKLFDEHGYDTIL</sequence>
<evidence type="ECO:0000313" key="2">
    <source>
        <dbReference type="EMBL" id="RDW18801.1"/>
    </source>
</evidence>
<dbReference type="EMBL" id="PIOD01000009">
    <property type="protein sequence ID" value="RDW18801.1"/>
    <property type="molecule type" value="Genomic_DNA"/>
</dbReference>
<dbReference type="AlphaFoldDB" id="A0A3D8PU20"/>
<keyword evidence="2" id="KW-0378">Hydrolase</keyword>
<feature type="domain" description="PLD phosphodiesterase" evidence="1">
    <location>
        <begin position="94"/>
        <end position="121"/>
    </location>
</feature>
<keyword evidence="2" id="KW-0255">Endonuclease</keyword>
<proteinExistence type="predicted"/>
<protein>
    <submittedName>
        <fullName evidence="2">NgoFVII family restriction endonuclease</fullName>
    </submittedName>
</protein>
<gene>
    <name evidence="2" type="ORF">CWR45_09410</name>
</gene>
<dbReference type="InterPro" id="IPR059166">
    <property type="entry name" value="PLD-like_cat"/>
</dbReference>
<evidence type="ECO:0000259" key="1">
    <source>
        <dbReference type="PROSITE" id="PS50035"/>
    </source>
</evidence>
<reference evidence="3" key="1">
    <citation type="submission" date="2017-11" db="EMBL/GenBank/DDBJ databases">
        <authorList>
            <person name="Zhu W."/>
        </authorList>
    </citation>
    <scope>NUCLEOTIDE SEQUENCE [LARGE SCALE GENOMIC DNA]</scope>
    <source>
        <strain evidence="3">CAU 1051</strain>
    </source>
</reference>
<dbReference type="Gene3D" id="3.30.870.10">
    <property type="entry name" value="Endonuclease Chain A"/>
    <property type="match status" value="1"/>
</dbReference>
<evidence type="ECO:0000313" key="3">
    <source>
        <dbReference type="Proteomes" id="UP000256520"/>
    </source>
</evidence>